<keyword evidence="3" id="KW-1185">Reference proteome</keyword>
<gene>
    <name evidence="2" type="ORF">PG994_014260</name>
</gene>
<sequence>MAWYQDCSELQNQLRNETGYWDTTGWADDVGGEREILFQYKSCVVFLDRPDNETSFALIGNEDVLAWIDIVKDAFGTAAADGEATIAEVGRTDCAGTTLEFQVDGADS</sequence>
<dbReference type="RefSeq" id="XP_066708798.1">
    <property type="nucleotide sequence ID" value="XM_066865669.1"/>
</dbReference>
<dbReference type="GeneID" id="92098732"/>
<evidence type="ECO:0000259" key="1">
    <source>
        <dbReference type="Pfam" id="PF14856"/>
    </source>
</evidence>
<evidence type="ECO:0000313" key="3">
    <source>
        <dbReference type="Proteomes" id="UP001480595"/>
    </source>
</evidence>
<accession>A0ABR1T669</accession>
<dbReference type="EMBL" id="JAQQWL010000015">
    <property type="protein sequence ID" value="KAK8041253.1"/>
    <property type="molecule type" value="Genomic_DNA"/>
</dbReference>
<name>A0ABR1T669_9PEZI</name>
<comment type="caution">
    <text evidence="2">The sequence shown here is derived from an EMBL/GenBank/DDBJ whole genome shotgun (WGS) entry which is preliminary data.</text>
</comment>
<reference evidence="2 3" key="1">
    <citation type="submission" date="2023-01" db="EMBL/GenBank/DDBJ databases">
        <title>Analysis of 21 Apiospora genomes using comparative genomics revels a genus with tremendous synthesis potential of carbohydrate active enzymes and secondary metabolites.</title>
        <authorList>
            <person name="Sorensen T."/>
        </authorList>
    </citation>
    <scope>NUCLEOTIDE SEQUENCE [LARGE SCALE GENOMIC DNA]</scope>
    <source>
        <strain evidence="2 3">CBS 135458</strain>
    </source>
</reference>
<proteinExistence type="predicted"/>
<protein>
    <recommendedName>
        <fullName evidence="1">Ecp2 effector protein-like domain-containing protein</fullName>
    </recommendedName>
</protein>
<organism evidence="2 3">
    <name type="scientific">Apiospora phragmitis</name>
    <dbReference type="NCBI Taxonomy" id="2905665"/>
    <lineage>
        <taxon>Eukaryota</taxon>
        <taxon>Fungi</taxon>
        <taxon>Dikarya</taxon>
        <taxon>Ascomycota</taxon>
        <taxon>Pezizomycotina</taxon>
        <taxon>Sordariomycetes</taxon>
        <taxon>Xylariomycetidae</taxon>
        <taxon>Amphisphaeriales</taxon>
        <taxon>Apiosporaceae</taxon>
        <taxon>Apiospora</taxon>
    </lineage>
</organism>
<dbReference type="InterPro" id="IPR029226">
    <property type="entry name" value="Ecp2-like"/>
</dbReference>
<evidence type="ECO:0000313" key="2">
    <source>
        <dbReference type="EMBL" id="KAK8041253.1"/>
    </source>
</evidence>
<dbReference type="Proteomes" id="UP001480595">
    <property type="component" value="Unassembled WGS sequence"/>
</dbReference>
<dbReference type="Pfam" id="PF14856">
    <property type="entry name" value="Hce2"/>
    <property type="match status" value="1"/>
</dbReference>
<feature type="domain" description="Ecp2 effector protein-like" evidence="1">
    <location>
        <begin position="2"/>
        <end position="94"/>
    </location>
</feature>